<dbReference type="PANTHER" id="PTHR44147:SF2">
    <property type="entry name" value="DEHYDROGENASE_REDUCTASE SDR FAMILY MEMBER 1"/>
    <property type="match status" value="1"/>
</dbReference>
<dbReference type="Pfam" id="PF00106">
    <property type="entry name" value="adh_short"/>
    <property type="match status" value="1"/>
</dbReference>
<name>A0ABY7GD76_MYAAR</name>
<proteinExistence type="predicted"/>
<accession>A0ABY7GD76</accession>
<gene>
    <name evidence="1" type="ORF">MAR_033750</name>
</gene>
<reference evidence="1" key="1">
    <citation type="submission" date="2022-11" db="EMBL/GenBank/DDBJ databases">
        <title>Centuries of genome instability and evolution in soft-shell clam transmissible cancer (bioRxiv).</title>
        <authorList>
            <person name="Hart S.F.M."/>
            <person name="Yonemitsu M.A."/>
            <person name="Giersch R.M."/>
            <person name="Beal B.F."/>
            <person name="Arriagada G."/>
            <person name="Davis B.W."/>
            <person name="Ostrander E.A."/>
            <person name="Goff S.P."/>
            <person name="Metzger M.J."/>
        </authorList>
    </citation>
    <scope>NUCLEOTIDE SEQUENCE</scope>
    <source>
        <strain evidence="1">MELC-2E11</strain>
        <tissue evidence="1">Siphon/mantle</tissue>
    </source>
</reference>
<dbReference type="EMBL" id="CP111028">
    <property type="protein sequence ID" value="WAR31208.1"/>
    <property type="molecule type" value="Genomic_DNA"/>
</dbReference>
<dbReference type="PANTHER" id="PTHR44147">
    <property type="entry name" value="DEHYDROGENASE/REDUCTASE SDR FAMILY MEMBER 1"/>
    <property type="match status" value="1"/>
</dbReference>
<protein>
    <submittedName>
        <fullName evidence="1">DHRS1-like protein</fullName>
    </submittedName>
</protein>
<dbReference type="SUPFAM" id="SSF51735">
    <property type="entry name" value="NAD(P)-binding Rossmann-fold domains"/>
    <property type="match status" value="1"/>
</dbReference>
<evidence type="ECO:0000313" key="2">
    <source>
        <dbReference type="Proteomes" id="UP001164746"/>
    </source>
</evidence>
<dbReference type="Proteomes" id="UP001164746">
    <property type="component" value="Chromosome 17"/>
</dbReference>
<dbReference type="InterPro" id="IPR002347">
    <property type="entry name" value="SDR_fam"/>
</dbReference>
<organism evidence="1 2">
    <name type="scientific">Mya arenaria</name>
    <name type="common">Soft-shell clam</name>
    <dbReference type="NCBI Taxonomy" id="6604"/>
    <lineage>
        <taxon>Eukaryota</taxon>
        <taxon>Metazoa</taxon>
        <taxon>Spiralia</taxon>
        <taxon>Lophotrochozoa</taxon>
        <taxon>Mollusca</taxon>
        <taxon>Bivalvia</taxon>
        <taxon>Autobranchia</taxon>
        <taxon>Heteroconchia</taxon>
        <taxon>Euheterodonta</taxon>
        <taxon>Imparidentia</taxon>
        <taxon>Neoheterodontei</taxon>
        <taxon>Myida</taxon>
        <taxon>Myoidea</taxon>
        <taxon>Myidae</taxon>
        <taxon>Mya</taxon>
    </lineage>
</organism>
<dbReference type="InterPro" id="IPR036291">
    <property type="entry name" value="NAD(P)-bd_dom_sf"/>
</dbReference>
<sequence>MDNPLELYRNGTPSIYTEMDAGCDNVPDPVSLPYGMILMLDRNGMPVAFDTSDLDMAEDLGPMSMSLLAGKVCVVTGATRGIGKGVALQLAEQGAKVFITGRTLKPRQGSDVGGSLQETVREARERGGMCVAITCDHSKEADIERLFETVKTETDGQLDILVNNAFSATNTIISTHEKPFYEFPISVWDDFNNNNTDSNNISETTWNVSSPL</sequence>
<keyword evidence="2" id="KW-1185">Reference proteome</keyword>
<evidence type="ECO:0000313" key="1">
    <source>
        <dbReference type="EMBL" id="WAR31208.1"/>
    </source>
</evidence>
<dbReference type="Gene3D" id="3.40.50.720">
    <property type="entry name" value="NAD(P)-binding Rossmann-like Domain"/>
    <property type="match status" value="1"/>
</dbReference>
<dbReference type="PRINTS" id="PR00081">
    <property type="entry name" value="GDHRDH"/>
</dbReference>